<dbReference type="EMBL" id="LT629742">
    <property type="protein sequence ID" value="SDT16308.1"/>
    <property type="molecule type" value="Genomic_DNA"/>
</dbReference>
<reference evidence="2" key="1">
    <citation type="submission" date="2016-10" db="EMBL/GenBank/DDBJ databases">
        <authorList>
            <person name="Varghese N."/>
            <person name="Submissions S."/>
        </authorList>
    </citation>
    <scope>NUCLEOTIDE SEQUENCE [LARGE SCALE GENOMIC DNA]</scope>
    <source>
        <strain evidence="2">DSM 21772</strain>
    </source>
</reference>
<evidence type="ECO:0000313" key="2">
    <source>
        <dbReference type="Proteomes" id="UP000181956"/>
    </source>
</evidence>
<keyword evidence="2" id="KW-1185">Reference proteome</keyword>
<dbReference type="AlphaFoldDB" id="A0A1H1Y483"/>
<organism evidence="1 2">
    <name type="scientific">Microterricola viridarii</name>
    <dbReference type="NCBI Taxonomy" id="412690"/>
    <lineage>
        <taxon>Bacteria</taxon>
        <taxon>Bacillati</taxon>
        <taxon>Actinomycetota</taxon>
        <taxon>Actinomycetes</taxon>
        <taxon>Micrococcales</taxon>
        <taxon>Microbacteriaceae</taxon>
        <taxon>Microterricola</taxon>
    </lineage>
</organism>
<sequence length="75" mass="8209">MLEIAVFVDLGACILALDAEHLSRNEFNVEVVLCIQIEPLNMGDRGMLRKKGFEVMLGYAAADSDRKPASSPDDV</sequence>
<accession>A0A1H1Y483</accession>
<evidence type="ECO:0000313" key="1">
    <source>
        <dbReference type="EMBL" id="SDT16308.1"/>
    </source>
</evidence>
<gene>
    <name evidence="1" type="ORF">SAMN04489834_2974</name>
</gene>
<name>A0A1H1Y483_9MICO</name>
<dbReference type="Proteomes" id="UP000181956">
    <property type="component" value="Chromosome I"/>
</dbReference>
<protein>
    <submittedName>
        <fullName evidence="1">Uncharacterized protein</fullName>
    </submittedName>
</protein>
<proteinExistence type="predicted"/>